<evidence type="ECO:0000256" key="1">
    <source>
        <dbReference type="SAM" id="SignalP"/>
    </source>
</evidence>
<keyword evidence="1" id="KW-0732">Signal</keyword>
<feature type="signal peptide" evidence="1">
    <location>
        <begin position="1"/>
        <end position="22"/>
    </location>
</feature>
<reference evidence="3 4" key="1">
    <citation type="submission" date="2015-07" db="EMBL/GenBank/DDBJ databases">
        <title>Draft genome sequence of the Amantichitinum ursilacus IGB-41, a new chitin-degrading bacterium.</title>
        <authorList>
            <person name="Kirstahler P."/>
            <person name="Guenther M."/>
            <person name="Grumaz C."/>
            <person name="Rupp S."/>
            <person name="Zibek S."/>
            <person name="Sohn K."/>
        </authorList>
    </citation>
    <scope>NUCLEOTIDE SEQUENCE [LARGE SCALE GENOMIC DNA]</scope>
    <source>
        <strain evidence="3 4">IGB-41</strain>
    </source>
</reference>
<dbReference type="RefSeq" id="WP_083458871.1">
    <property type="nucleotide sequence ID" value="NZ_LAQT01000006.1"/>
</dbReference>
<dbReference type="PATRIC" id="fig|857265.3.peg.1742"/>
<sequence>MTNTLRSAAIIATLAAALGGCADMDSTTKHTAVGAAVGGVAGSVLTNGSAVGTVGGAAVGGVIGHEAH</sequence>
<keyword evidence="3" id="KW-0449">Lipoprotein</keyword>
<organism evidence="3 4">
    <name type="scientific">Amantichitinum ursilacus</name>
    <dbReference type="NCBI Taxonomy" id="857265"/>
    <lineage>
        <taxon>Bacteria</taxon>
        <taxon>Pseudomonadati</taxon>
        <taxon>Pseudomonadota</taxon>
        <taxon>Betaproteobacteria</taxon>
        <taxon>Neisseriales</taxon>
        <taxon>Chitinibacteraceae</taxon>
        <taxon>Amantichitinum</taxon>
    </lineage>
</organism>
<protein>
    <submittedName>
        <fullName evidence="3">Lipoprotein</fullName>
    </submittedName>
</protein>
<dbReference type="Pfam" id="PF05433">
    <property type="entry name" value="Rick_17kDa_Anti"/>
    <property type="match status" value="1"/>
</dbReference>
<evidence type="ECO:0000313" key="3">
    <source>
        <dbReference type="EMBL" id="KPC53546.1"/>
    </source>
</evidence>
<feature type="domain" description="Glycine zipper 2TM" evidence="2">
    <location>
        <begin position="31"/>
        <end position="67"/>
    </location>
</feature>
<dbReference type="EMBL" id="LAQT01000006">
    <property type="protein sequence ID" value="KPC53546.1"/>
    <property type="molecule type" value="Genomic_DNA"/>
</dbReference>
<evidence type="ECO:0000259" key="2">
    <source>
        <dbReference type="Pfam" id="PF05433"/>
    </source>
</evidence>
<dbReference type="PROSITE" id="PS51257">
    <property type="entry name" value="PROKAR_LIPOPROTEIN"/>
    <property type="match status" value="1"/>
</dbReference>
<comment type="caution">
    <text evidence="3">The sequence shown here is derived from an EMBL/GenBank/DDBJ whole genome shotgun (WGS) entry which is preliminary data.</text>
</comment>
<dbReference type="AlphaFoldDB" id="A0A0N0XJ78"/>
<dbReference type="InterPro" id="IPR008816">
    <property type="entry name" value="Gly_zipper_2TM_dom"/>
</dbReference>
<dbReference type="GO" id="GO:0019867">
    <property type="term" value="C:outer membrane"/>
    <property type="evidence" value="ECO:0007669"/>
    <property type="project" value="InterPro"/>
</dbReference>
<accession>A0A0N0XJ78</accession>
<dbReference type="Proteomes" id="UP000037939">
    <property type="component" value="Unassembled WGS sequence"/>
</dbReference>
<keyword evidence="4" id="KW-1185">Reference proteome</keyword>
<gene>
    <name evidence="3" type="ORF">WG78_08495</name>
</gene>
<evidence type="ECO:0000313" key="4">
    <source>
        <dbReference type="Proteomes" id="UP000037939"/>
    </source>
</evidence>
<name>A0A0N0XJ78_9NEIS</name>
<proteinExistence type="predicted"/>
<feature type="chain" id="PRO_5005863030" evidence="1">
    <location>
        <begin position="23"/>
        <end position="68"/>
    </location>
</feature>